<name>A0A6B0T3R6_9EURY</name>
<dbReference type="GO" id="GO:0016740">
    <property type="term" value="F:transferase activity"/>
    <property type="evidence" value="ECO:0007669"/>
    <property type="project" value="UniProtKB-KW"/>
</dbReference>
<dbReference type="Gene3D" id="3.90.1200.10">
    <property type="match status" value="1"/>
</dbReference>
<dbReference type="Proteomes" id="UP000437065">
    <property type="component" value="Unassembled WGS sequence"/>
</dbReference>
<sequence length="328" mass="35412">MTDPRAAVRRAFPERDVESVSPVRRGNRKTTAVVEFAVGPPVVVQTCGDVDALRSEAAVTAAIDDATSIPVPTVLAGGVAGDGAYVITELVRGEDLHERFASLDPGRRREIARAFGRYLGETHSAATFGSFGDVEPMGEEWAADEWPTETQISALAVRKHTEPVAWLRSYGRAALDRLPPAFDAVAARIRRRLDEAAVDAVRNASGRVSEPVLFPWDLRPGNALVDEDGVAAVLDWESPMAAPAALAVAKVEYLVVDWYLDDPSAERAAFRAGYESVRRYPEVAPLARAIAIADTAVDSTGAVTNPMYPELDREAAIGFHHEALDRTI</sequence>
<gene>
    <name evidence="1" type="ORF">GRX01_18275</name>
</gene>
<dbReference type="InterPro" id="IPR011009">
    <property type="entry name" value="Kinase-like_dom_sf"/>
</dbReference>
<dbReference type="PANTHER" id="PTHR21310">
    <property type="entry name" value="AMINOGLYCOSIDE PHOSPHOTRANSFERASE-RELATED-RELATED"/>
    <property type="match status" value="1"/>
</dbReference>
<evidence type="ECO:0000313" key="1">
    <source>
        <dbReference type="EMBL" id="MXR43272.1"/>
    </source>
</evidence>
<keyword evidence="1" id="KW-0808">Transferase</keyword>
<dbReference type="PANTHER" id="PTHR21310:SF15">
    <property type="entry name" value="AMINOGLYCOSIDE PHOSPHOTRANSFERASE DOMAIN-CONTAINING PROTEIN"/>
    <property type="match status" value="1"/>
</dbReference>
<reference evidence="1 2" key="1">
    <citation type="submission" date="2019-12" db="EMBL/GenBank/DDBJ databases">
        <title>Isolation and characterization of three novel carbon monoxide-oxidizing members of Halobacteria from salione crusts and soils.</title>
        <authorList>
            <person name="Myers M.R."/>
            <person name="King G.M."/>
        </authorList>
    </citation>
    <scope>NUCLEOTIDE SEQUENCE [LARGE SCALE GENOMIC DNA]</scope>
    <source>
        <strain evidence="1 2">WSA2</strain>
    </source>
</reference>
<evidence type="ECO:0000313" key="2">
    <source>
        <dbReference type="Proteomes" id="UP000437065"/>
    </source>
</evidence>
<dbReference type="RefSeq" id="WP_321168201.1">
    <property type="nucleotide sequence ID" value="NZ_WUUS01000016.1"/>
</dbReference>
<proteinExistence type="predicted"/>
<accession>A0A6B0T3R6</accession>
<dbReference type="AlphaFoldDB" id="A0A6B0T3R6"/>
<dbReference type="InterPro" id="IPR051678">
    <property type="entry name" value="AGP_Transferase"/>
</dbReference>
<dbReference type="SUPFAM" id="SSF56112">
    <property type="entry name" value="Protein kinase-like (PK-like)"/>
    <property type="match status" value="1"/>
</dbReference>
<protein>
    <submittedName>
        <fullName evidence="1">Phosphotransferase</fullName>
    </submittedName>
</protein>
<organism evidence="1 2">
    <name type="scientific">Halobaculum saliterrae</name>
    <dbReference type="NCBI Taxonomy" id="2073113"/>
    <lineage>
        <taxon>Archaea</taxon>
        <taxon>Methanobacteriati</taxon>
        <taxon>Methanobacteriota</taxon>
        <taxon>Stenosarchaea group</taxon>
        <taxon>Halobacteria</taxon>
        <taxon>Halobacteriales</taxon>
        <taxon>Haloferacaceae</taxon>
        <taxon>Halobaculum</taxon>
    </lineage>
</organism>
<dbReference type="EMBL" id="WUUS01000016">
    <property type="protein sequence ID" value="MXR43272.1"/>
    <property type="molecule type" value="Genomic_DNA"/>
</dbReference>
<comment type="caution">
    <text evidence="1">The sequence shown here is derived from an EMBL/GenBank/DDBJ whole genome shotgun (WGS) entry which is preliminary data.</text>
</comment>
<keyword evidence="2" id="KW-1185">Reference proteome</keyword>